<evidence type="ECO:0000313" key="6">
    <source>
        <dbReference type="Proteomes" id="UP000076881"/>
    </source>
</evidence>
<evidence type="ECO:0000256" key="1">
    <source>
        <dbReference type="ARBA" id="ARBA00022723"/>
    </source>
</evidence>
<evidence type="ECO:0000256" key="4">
    <source>
        <dbReference type="SAM" id="MobiDB-lite"/>
    </source>
</evidence>
<keyword evidence="6" id="KW-1185">Reference proteome</keyword>
<dbReference type="PROSITE" id="PS00518">
    <property type="entry name" value="ZF_RING_1"/>
    <property type="match status" value="1"/>
</dbReference>
<dbReference type="PANTHER" id="PTHR11685">
    <property type="entry name" value="RBR FAMILY RING FINGER AND IBR DOMAIN-CONTAINING"/>
    <property type="match status" value="1"/>
</dbReference>
<reference evidence="5 6" key="1">
    <citation type="journal article" date="2016" name="Genome Biol. Evol.">
        <title>Divergent and convergent evolution of fungal pathogenicity.</title>
        <authorList>
            <person name="Shang Y."/>
            <person name="Xiao G."/>
            <person name="Zheng P."/>
            <person name="Cen K."/>
            <person name="Zhan S."/>
            <person name="Wang C."/>
        </authorList>
    </citation>
    <scope>NUCLEOTIDE SEQUENCE [LARGE SCALE GENOMIC DNA]</scope>
    <source>
        <strain evidence="5 6">RCEF 1005</strain>
    </source>
</reference>
<evidence type="ECO:0000256" key="3">
    <source>
        <dbReference type="ARBA" id="ARBA00022833"/>
    </source>
</evidence>
<evidence type="ECO:0000256" key="2">
    <source>
        <dbReference type="ARBA" id="ARBA00022771"/>
    </source>
</evidence>
<comment type="caution">
    <text evidence="5">The sequence shown here is derived from an EMBL/GenBank/DDBJ whole genome shotgun (WGS) entry which is preliminary data.</text>
</comment>
<feature type="region of interest" description="Disordered" evidence="4">
    <location>
        <begin position="90"/>
        <end position="109"/>
    </location>
</feature>
<dbReference type="InterPro" id="IPR031127">
    <property type="entry name" value="E3_UB_ligase_RBR"/>
</dbReference>
<organism evidence="5 6">
    <name type="scientific">Akanthomyces lecanii RCEF 1005</name>
    <dbReference type="NCBI Taxonomy" id="1081108"/>
    <lineage>
        <taxon>Eukaryota</taxon>
        <taxon>Fungi</taxon>
        <taxon>Dikarya</taxon>
        <taxon>Ascomycota</taxon>
        <taxon>Pezizomycotina</taxon>
        <taxon>Sordariomycetes</taxon>
        <taxon>Hypocreomycetidae</taxon>
        <taxon>Hypocreales</taxon>
        <taxon>Cordycipitaceae</taxon>
        <taxon>Akanthomyces</taxon>
        <taxon>Cordyceps confragosa</taxon>
    </lineage>
</organism>
<feature type="compositionally biased region" description="Pro residues" evidence="4">
    <location>
        <begin position="100"/>
        <end position="109"/>
    </location>
</feature>
<dbReference type="SUPFAM" id="SSF57850">
    <property type="entry name" value="RING/U-box"/>
    <property type="match status" value="1"/>
</dbReference>
<dbReference type="Gene3D" id="3.30.40.10">
    <property type="entry name" value="Zinc/RING finger domain, C3HC4 (zinc finger)"/>
    <property type="match status" value="1"/>
</dbReference>
<dbReference type="Proteomes" id="UP000076881">
    <property type="component" value="Unassembled WGS sequence"/>
</dbReference>
<accession>A0A168BZN7</accession>
<keyword evidence="1" id="KW-0479">Metal-binding</keyword>
<dbReference type="EMBL" id="AZHF01000009">
    <property type="protein sequence ID" value="OAA70751.1"/>
    <property type="molecule type" value="Genomic_DNA"/>
</dbReference>
<protein>
    <submittedName>
        <fullName evidence="5">IBR finger domain protein</fullName>
    </submittedName>
</protein>
<dbReference type="GO" id="GO:0008270">
    <property type="term" value="F:zinc ion binding"/>
    <property type="evidence" value="ECO:0007669"/>
    <property type="project" value="UniProtKB-KW"/>
</dbReference>
<gene>
    <name evidence="5" type="ORF">LEL_09342</name>
</gene>
<evidence type="ECO:0000313" key="5">
    <source>
        <dbReference type="EMBL" id="OAA70751.1"/>
    </source>
</evidence>
<dbReference type="STRING" id="1081108.A0A168BZN7"/>
<dbReference type="CDD" id="cd20335">
    <property type="entry name" value="BRcat_RBR"/>
    <property type="match status" value="1"/>
</dbReference>
<dbReference type="OrthoDB" id="4870585at2759"/>
<keyword evidence="3" id="KW-0862">Zinc</keyword>
<name>A0A168BZN7_CORDF</name>
<dbReference type="GO" id="GO:0016567">
    <property type="term" value="P:protein ubiquitination"/>
    <property type="evidence" value="ECO:0007669"/>
    <property type="project" value="InterPro"/>
</dbReference>
<dbReference type="InterPro" id="IPR013083">
    <property type="entry name" value="Znf_RING/FYVE/PHD"/>
</dbReference>
<dbReference type="GO" id="GO:0004842">
    <property type="term" value="F:ubiquitin-protein transferase activity"/>
    <property type="evidence" value="ECO:0007669"/>
    <property type="project" value="InterPro"/>
</dbReference>
<sequence>MAFLADPTCLTAALLQLEELGRFRTQQKGKGREGDVNELDISVDCLEHELVGLIQVFYDREDCRLVFAQPSTAEQASLKQFYAQQPAETIAGPAKQSSPPQLPRTPTPSPFVVVSSSAVAKTLYANASTQTAPRTAVRDASTQFQLDSKITTNGSAMLEYEAPGKTPSGEDKASNATASAVDDLSAERNLAMIKVLKYLVSLKLQDKVKSVIEIDQIMTTAECIACGDRYVEKLVFSAPCAHKYCPECLVSLFQASTTDESLFPPRCCREVIPLEGAVCEQLPTKLILELERKQLEFSTTDRTYCCGGSCGKFIPPREIVSQRGYCCACQLLTCTICKGAIHEGLCPDDPAKKELLAAARNNGWQQCYGCQNLVELAIGCNHISKCNGVAEDDLDPRWADSLNSLPLRKSVLLQQLVGRGLFGGRDNENALGQAEVHILQNHQCLHVGWDIIFVSSLPFIRVSQMSLQPPWRSTGQSVNGKT</sequence>
<keyword evidence="2" id="KW-0863">Zinc-finger</keyword>
<dbReference type="AlphaFoldDB" id="A0A168BZN7"/>
<proteinExistence type="predicted"/>
<dbReference type="InterPro" id="IPR017907">
    <property type="entry name" value="Znf_RING_CS"/>
</dbReference>